<comment type="caution">
    <text evidence="3">The sequence shown here is derived from an EMBL/GenBank/DDBJ whole genome shotgun (WGS) entry which is preliminary data.</text>
</comment>
<feature type="signal peptide" evidence="2">
    <location>
        <begin position="1"/>
        <end position="26"/>
    </location>
</feature>
<feature type="compositionally biased region" description="Basic and acidic residues" evidence="1">
    <location>
        <begin position="185"/>
        <end position="196"/>
    </location>
</feature>
<evidence type="ECO:0000313" key="4">
    <source>
        <dbReference type="Proteomes" id="UP000564885"/>
    </source>
</evidence>
<sequence>MTRHHPARLGLCAVAATLAFGSAAHAQEGVAIKNLLGTMGIISPEKDPIRYRERAPLVLPPKMELRAPAGSESYASNNPQWPKDPDVVARNRRAAEERRPVTESEVRRMSENNPRLSIDEIRSGRNPNGPGPGSHRSDRDGVWISPTELGGNRPSGEGDKIASAPMRRTLTDPPSTLRQPARGGEVSRDFQGKIDQQEQDANPINWLTRAFKSNDDE</sequence>
<evidence type="ECO:0000256" key="2">
    <source>
        <dbReference type="SAM" id="SignalP"/>
    </source>
</evidence>
<feature type="compositionally biased region" description="Basic and acidic residues" evidence="1">
    <location>
        <begin position="83"/>
        <end position="110"/>
    </location>
</feature>
<evidence type="ECO:0000313" key="3">
    <source>
        <dbReference type="EMBL" id="NNM72527.1"/>
    </source>
</evidence>
<accession>A0A849I952</accession>
<organism evidence="3 4">
    <name type="scientific">Enterovirga aerilata</name>
    <dbReference type="NCBI Taxonomy" id="2730920"/>
    <lineage>
        <taxon>Bacteria</taxon>
        <taxon>Pseudomonadati</taxon>
        <taxon>Pseudomonadota</taxon>
        <taxon>Alphaproteobacteria</taxon>
        <taxon>Hyphomicrobiales</taxon>
        <taxon>Methylobacteriaceae</taxon>
        <taxon>Enterovirga</taxon>
    </lineage>
</organism>
<feature type="chain" id="PRO_5032471204" description="DUF3035 domain-containing protein" evidence="2">
    <location>
        <begin position="27"/>
        <end position="217"/>
    </location>
</feature>
<dbReference type="AlphaFoldDB" id="A0A849I952"/>
<dbReference type="Proteomes" id="UP000564885">
    <property type="component" value="Unassembled WGS sequence"/>
</dbReference>
<feature type="region of interest" description="Disordered" evidence="1">
    <location>
        <begin position="69"/>
        <end position="217"/>
    </location>
</feature>
<protein>
    <recommendedName>
        <fullName evidence="5">DUF3035 domain-containing protein</fullName>
    </recommendedName>
</protein>
<keyword evidence="4" id="KW-1185">Reference proteome</keyword>
<reference evidence="3 4" key="1">
    <citation type="submission" date="2020-04" db="EMBL/GenBank/DDBJ databases">
        <title>Enterovirga sp. isolate from soil.</title>
        <authorList>
            <person name="Chea S."/>
            <person name="Kim D.-U."/>
        </authorList>
    </citation>
    <scope>NUCLEOTIDE SEQUENCE [LARGE SCALE GENOMIC DNA]</scope>
    <source>
        <strain evidence="3 4">DB1703</strain>
    </source>
</reference>
<evidence type="ECO:0008006" key="5">
    <source>
        <dbReference type="Google" id="ProtNLM"/>
    </source>
</evidence>
<evidence type="ECO:0000256" key="1">
    <source>
        <dbReference type="SAM" id="MobiDB-lite"/>
    </source>
</evidence>
<gene>
    <name evidence="3" type="ORF">HJG44_09025</name>
</gene>
<proteinExistence type="predicted"/>
<dbReference type="RefSeq" id="WP_171217989.1">
    <property type="nucleotide sequence ID" value="NZ_JABEPP010000002.1"/>
</dbReference>
<name>A0A849I952_9HYPH</name>
<keyword evidence="2" id="KW-0732">Signal</keyword>
<dbReference type="EMBL" id="JABEPP010000002">
    <property type="protein sequence ID" value="NNM72527.1"/>
    <property type="molecule type" value="Genomic_DNA"/>
</dbReference>